<keyword evidence="12" id="KW-1185">Reference proteome</keyword>
<gene>
    <name evidence="11" type="ORF">B4U79_07072</name>
</gene>
<dbReference type="Proteomes" id="UP000285301">
    <property type="component" value="Unassembled WGS sequence"/>
</dbReference>
<dbReference type="Pfam" id="PF05920">
    <property type="entry name" value="Homeobox_KN"/>
    <property type="match status" value="1"/>
</dbReference>
<reference evidence="11 12" key="1">
    <citation type="journal article" date="2018" name="Gigascience">
        <title>Genomes of trombidid mites reveal novel predicted allergens and laterally-transferred genes associated with secondary metabolism.</title>
        <authorList>
            <person name="Dong X."/>
            <person name="Chaisiri K."/>
            <person name="Xia D."/>
            <person name="Armstrong S.D."/>
            <person name="Fang Y."/>
            <person name="Donnelly M.J."/>
            <person name="Kadowaki T."/>
            <person name="McGarry J.W."/>
            <person name="Darby A.C."/>
            <person name="Makepeace B.L."/>
        </authorList>
    </citation>
    <scope>NUCLEOTIDE SEQUENCE [LARGE SCALE GENOMIC DNA]</scope>
    <source>
        <strain evidence="11">UoL-WK</strain>
    </source>
</reference>
<dbReference type="PROSITE" id="PS50071">
    <property type="entry name" value="HOMEOBOX_2"/>
    <property type="match status" value="1"/>
</dbReference>
<dbReference type="GO" id="GO:0001654">
    <property type="term" value="P:eye development"/>
    <property type="evidence" value="ECO:0007669"/>
    <property type="project" value="UniProtKB-ARBA"/>
</dbReference>
<evidence type="ECO:0000256" key="7">
    <source>
        <dbReference type="ARBA" id="ARBA00038021"/>
    </source>
</evidence>
<evidence type="ECO:0000256" key="9">
    <source>
        <dbReference type="SAM" id="MobiDB-lite"/>
    </source>
</evidence>
<comment type="caution">
    <text evidence="11">The sequence shown here is derived from an EMBL/GenBank/DDBJ whole genome shotgun (WGS) entry which is preliminary data.</text>
</comment>
<dbReference type="PANTHER" id="PTHR11850">
    <property type="entry name" value="HOMEOBOX PROTEIN TRANSCRIPTION FACTORS"/>
    <property type="match status" value="1"/>
</dbReference>
<evidence type="ECO:0000256" key="3">
    <source>
        <dbReference type="ARBA" id="ARBA00023125"/>
    </source>
</evidence>
<dbReference type="AlphaFoldDB" id="A0A443R0B2"/>
<evidence type="ECO:0000313" key="11">
    <source>
        <dbReference type="EMBL" id="RWS08719.1"/>
    </source>
</evidence>
<evidence type="ECO:0000256" key="2">
    <source>
        <dbReference type="ARBA" id="ARBA00023015"/>
    </source>
</evidence>
<dbReference type="OrthoDB" id="10056939at2759"/>
<keyword evidence="2" id="KW-0805">Transcription regulation</keyword>
<evidence type="ECO:0000313" key="12">
    <source>
        <dbReference type="Proteomes" id="UP000285301"/>
    </source>
</evidence>
<dbReference type="InterPro" id="IPR001356">
    <property type="entry name" value="HD"/>
</dbReference>
<dbReference type="InterPro" id="IPR050224">
    <property type="entry name" value="TALE_homeobox"/>
</dbReference>
<keyword evidence="3 8" id="KW-0238">DNA-binding</keyword>
<dbReference type="InterPro" id="IPR008422">
    <property type="entry name" value="KN_HD"/>
</dbReference>
<feature type="region of interest" description="Disordered" evidence="9">
    <location>
        <begin position="87"/>
        <end position="109"/>
    </location>
</feature>
<dbReference type="InterPro" id="IPR009057">
    <property type="entry name" value="Homeodomain-like_sf"/>
</dbReference>
<dbReference type="SUPFAM" id="SSF46689">
    <property type="entry name" value="Homeodomain-like"/>
    <property type="match status" value="1"/>
</dbReference>
<dbReference type="FunFam" id="1.10.10.60:FF:000059">
    <property type="entry name" value="TGFB-induced factor homeobox 1"/>
    <property type="match status" value="1"/>
</dbReference>
<name>A0A443R0B2_9ACAR</name>
<dbReference type="SMART" id="SM00389">
    <property type="entry name" value="HOX"/>
    <property type="match status" value="1"/>
</dbReference>
<dbReference type="GO" id="GO:0006355">
    <property type="term" value="P:regulation of DNA-templated transcription"/>
    <property type="evidence" value="ECO:0007669"/>
    <property type="project" value="InterPro"/>
</dbReference>
<keyword evidence="5" id="KW-0804">Transcription</keyword>
<evidence type="ECO:0000256" key="6">
    <source>
        <dbReference type="ARBA" id="ARBA00023242"/>
    </source>
</evidence>
<evidence type="ECO:0000256" key="1">
    <source>
        <dbReference type="ARBA" id="ARBA00004123"/>
    </source>
</evidence>
<keyword evidence="6 8" id="KW-0539">Nucleus</keyword>
<dbReference type="STRING" id="1965070.A0A443R0B2"/>
<comment type="similarity">
    <text evidence="7">Belongs to the TALE/TGIF homeobox family.</text>
</comment>
<keyword evidence="4 8" id="KW-0371">Homeobox</keyword>
<proteinExistence type="inferred from homology"/>
<comment type="subcellular location">
    <subcellularLocation>
        <location evidence="1 8">Nucleus</location>
    </subcellularLocation>
</comment>
<accession>A0A443R0B2</accession>
<evidence type="ECO:0000256" key="8">
    <source>
        <dbReference type="PROSITE-ProRule" id="PRU00108"/>
    </source>
</evidence>
<feature type="DNA-binding region" description="Homeobox" evidence="8">
    <location>
        <begin position="9"/>
        <end position="71"/>
    </location>
</feature>
<evidence type="ECO:0000256" key="4">
    <source>
        <dbReference type="ARBA" id="ARBA00023155"/>
    </source>
</evidence>
<dbReference type="GO" id="GO:0005634">
    <property type="term" value="C:nucleus"/>
    <property type="evidence" value="ECO:0007669"/>
    <property type="project" value="UniProtKB-SubCell"/>
</dbReference>
<dbReference type="CDD" id="cd00086">
    <property type="entry name" value="homeodomain"/>
    <property type="match status" value="1"/>
</dbReference>
<evidence type="ECO:0000256" key="5">
    <source>
        <dbReference type="ARBA" id="ARBA00023163"/>
    </source>
</evidence>
<dbReference type="EMBL" id="NCKU01002818">
    <property type="protein sequence ID" value="RWS08719.1"/>
    <property type="molecule type" value="Genomic_DNA"/>
</dbReference>
<organism evidence="11 12">
    <name type="scientific">Dinothrombium tinctorium</name>
    <dbReference type="NCBI Taxonomy" id="1965070"/>
    <lineage>
        <taxon>Eukaryota</taxon>
        <taxon>Metazoa</taxon>
        <taxon>Ecdysozoa</taxon>
        <taxon>Arthropoda</taxon>
        <taxon>Chelicerata</taxon>
        <taxon>Arachnida</taxon>
        <taxon>Acari</taxon>
        <taxon>Acariformes</taxon>
        <taxon>Trombidiformes</taxon>
        <taxon>Prostigmata</taxon>
        <taxon>Anystina</taxon>
        <taxon>Parasitengona</taxon>
        <taxon>Trombidioidea</taxon>
        <taxon>Trombidiidae</taxon>
        <taxon>Dinothrombium</taxon>
    </lineage>
</organism>
<sequence>MRIENGGGGRKRRGNLPKESVKILRMWLYEHRYNAYPNDQEKEYLSQAANLTVLQVCNWFINARRRILPDIIRQEGNDPLMYTITRKSSNRRQSSNSTDFSYHNGSNSSASEDGFGYLIPSNSGLTSSPMKLTERWRRNHEEEQLKSQFDLKPDPLDLSCSPANRSNAVASWLNQTQLVSLPPPPLSPPITPSLSSSPSNEDPFSCLYLLASTAVSELERQSVSANGVQSFTVAVNM</sequence>
<evidence type="ECO:0000259" key="10">
    <source>
        <dbReference type="PROSITE" id="PS50071"/>
    </source>
</evidence>
<dbReference type="GO" id="GO:0048646">
    <property type="term" value="P:anatomical structure formation involved in morphogenesis"/>
    <property type="evidence" value="ECO:0007669"/>
    <property type="project" value="UniProtKB-ARBA"/>
</dbReference>
<dbReference type="Gene3D" id="1.10.10.60">
    <property type="entry name" value="Homeodomain-like"/>
    <property type="match status" value="1"/>
</dbReference>
<feature type="domain" description="Homeobox" evidence="10">
    <location>
        <begin position="7"/>
        <end position="70"/>
    </location>
</feature>
<protein>
    <submittedName>
        <fullName evidence="11">Homeodomain protein 3-like protein</fullName>
    </submittedName>
</protein>
<dbReference type="GO" id="GO:0000987">
    <property type="term" value="F:cis-regulatory region sequence-specific DNA binding"/>
    <property type="evidence" value="ECO:0007669"/>
    <property type="project" value="UniProtKB-ARBA"/>
</dbReference>
<feature type="compositionally biased region" description="Polar residues" evidence="9">
    <location>
        <begin position="98"/>
        <end position="109"/>
    </location>
</feature>